<gene>
    <name evidence="1" type="ORF">C1645_835829</name>
</gene>
<protein>
    <submittedName>
        <fullName evidence="1">Uncharacterized protein</fullName>
    </submittedName>
</protein>
<evidence type="ECO:0000313" key="2">
    <source>
        <dbReference type="Proteomes" id="UP000265703"/>
    </source>
</evidence>
<organism evidence="1 2">
    <name type="scientific">Glomus cerebriforme</name>
    <dbReference type="NCBI Taxonomy" id="658196"/>
    <lineage>
        <taxon>Eukaryota</taxon>
        <taxon>Fungi</taxon>
        <taxon>Fungi incertae sedis</taxon>
        <taxon>Mucoromycota</taxon>
        <taxon>Glomeromycotina</taxon>
        <taxon>Glomeromycetes</taxon>
        <taxon>Glomerales</taxon>
        <taxon>Glomeraceae</taxon>
        <taxon>Glomus</taxon>
    </lineage>
</organism>
<proteinExistence type="predicted"/>
<name>A0A397S856_9GLOM</name>
<dbReference type="Proteomes" id="UP000265703">
    <property type="component" value="Unassembled WGS sequence"/>
</dbReference>
<sequence length="56" mass="6130">MAYVYTLYACSKLPDVGQGDNEVVVILDRGDVDEVMVILGRGGVDEFFSVECVEDV</sequence>
<keyword evidence="2" id="KW-1185">Reference proteome</keyword>
<evidence type="ECO:0000313" key="1">
    <source>
        <dbReference type="EMBL" id="RIA82148.1"/>
    </source>
</evidence>
<dbReference type="AlphaFoldDB" id="A0A397S856"/>
<reference evidence="1 2" key="1">
    <citation type="submission" date="2018-06" db="EMBL/GenBank/DDBJ databases">
        <title>Comparative genomics reveals the genomic features of Rhizophagus irregularis, R. cerebriforme, R. diaphanum and Gigaspora rosea, and their symbiotic lifestyle signature.</title>
        <authorList>
            <person name="Morin E."/>
            <person name="San Clemente H."/>
            <person name="Chen E.C.H."/>
            <person name="De La Providencia I."/>
            <person name="Hainaut M."/>
            <person name="Kuo A."/>
            <person name="Kohler A."/>
            <person name="Murat C."/>
            <person name="Tang N."/>
            <person name="Roy S."/>
            <person name="Loubradou J."/>
            <person name="Henrissat B."/>
            <person name="Grigoriev I.V."/>
            <person name="Corradi N."/>
            <person name="Roux C."/>
            <person name="Martin F.M."/>
        </authorList>
    </citation>
    <scope>NUCLEOTIDE SEQUENCE [LARGE SCALE GENOMIC DNA]</scope>
    <source>
        <strain evidence="1 2">DAOM 227022</strain>
    </source>
</reference>
<dbReference type="EMBL" id="QKYT01000700">
    <property type="protein sequence ID" value="RIA82148.1"/>
    <property type="molecule type" value="Genomic_DNA"/>
</dbReference>
<accession>A0A397S856</accession>
<comment type="caution">
    <text evidence="1">The sequence shown here is derived from an EMBL/GenBank/DDBJ whole genome shotgun (WGS) entry which is preliminary data.</text>
</comment>